<evidence type="ECO:0000313" key="2">
    <source>
        <dbReference type="EMBL" id="UKK01745.2"/>
    </source>
</evidence>
<feature type="compositionally biased region" description="Polar residues" evidence="1">
    <location>
        <begin position="361"/>
        <end position="372"/>
    </location>
</feature>
<evidence type="ECO:0000313" key="3">
    <source>
        <dbReference type="Proteomes" id="UP000244811"/>
    </source>
</evidence>
<evidence type="ECO:0000256" key="1">
    <source>
        <dbReference type="SAM" id="MobiDB-lite"/>
    </source>
</evidence>
<gene>
    <name evidence="2" type="ORF">MACK_001098</name>
</gene>
<accession>A0A976MBY4</accession>
<dbReference type="EMBL" id="CP056071">
    <property type="protein sequence ID" value="UKK01745.2"/>
    <property type="molecule type" value="Genomic_DNA"/>
</dbReference>
<name>A0A976MBY4_THEOR</name>
<dbReference type="AlphaFoldDB" id="A0A976MBY4"/>
<feature type="region of interest" description="Disordered" evidence="1">
    <location>
        <begin position="354"/>
        <end position="380"/>
    </location>
</feature>
<reference evidence="2" key="1">
    <citation type="submission" date="2022-07" db="EMBL/GenBank/DDBJ databases">
        <title>Evaluation of T. orientalis genome assembly methods using nanopore sequencing and analysis of variation between genomes.</title>
        <authorList>
            <person name="Yam J."/>
            <person name="Micallef M.L."/>
            <person name="Liu M."/>
            <person name="Djordjevic S.P."/>
            <person name="Bogema D.R."/>
            <person name="Jenkins C."/>
        </authorList>
    </citation>
    <scope>NUCLEOTIDE SEQUENCE</scope>
    <source>
        <strain evidence="2">Goon Nure</strain>
    </source>
</reference>
<organism evidence="2 3">
    <name type="scientific">Theileria orientalis</name>
    <dbReference type="NCBI Taxonomy" id="68886"/>
    <lineage>
        <taxon>Eukaryota</taxon>
        <taxon>Sar</taxon>
        <taxon>Alveolata</taxon>
        <taxon>Apicomplexa</taxon>
        <taxon>Aconoidasida</taxon>
        <taxon>Piroplasmida</taxon>
        <taxon>Theileriidae</taxon>
        <taxon>Theileria</taxon>
    </lineage>
</organism>
<sequence length="411" mass="47068">MGNIESNIVDMINKGHIEFSHHCYITVSNSKYEQAPNFEFVAFDMRYEYQYWPDGVLANLGSEVLSKANIKNKPTNPPEGLMDKIGKSIDSFKEVTVFKHFDPTSAHNVIDRAEVFFSTYKPDNPLVIVLTTRDSKKHHYRYRKLGSQQISCRLGPEHFPESKLKSVLVQENNRINKKLRFRLGENKNHNARTAPESREETQIIGNNKEFNMVTYLPSVDTHGGRFSGVGFVRSINWPSVLYLAELFRMQPNDLALKNQVDGYYLTNLADQKFDAITVYYTNPGNVAVLLEFVDGANRWQFMRKNLEGSMWSTVTLRYINEDELLEGLTDIVRDLGLHQDIYDRTSRALSRSISIDRSSRKGGTNRSVSTGGRSLVSRPSIDTENSRIVQRFPSVPERYVFRSNASRLSSL</sequence>
<proteinExistence type="predicted"/>
<protein>
    <submittedName>
        <fullName evidence="2">Uncharacterized protein</fullName>
    </submittedName>
</protein>
<dbReference type="Proteomes" id="UP000244811">
    <property type="component" value="Chromosome 2"/>
</dbReference>